<sequence length="139" mass="15601">MNLVRRKIAIVALALLVLFAPSSFAASLHFCTDNLVDIDFLGNSKTCHETPTTTDQTEKPCAGETNCCSLKVFDKKMADNFLKKSISEEDKYPVLYSPQLIFNTSKCCVVLEESLPPFKHYLSPTLAEDLQVLYEVYLI</sequence>
<name>A0A5B7X6J5_9FLAO</name>
<evidence type="ECO:0000313" key="2">
    <source>
        <dbReference type="EMBL" id="QCY70243.1"/>
    </source>
</evidence>
<feature type="signal peptide" evidence="1">
    <location>
        <begin position="1"/>
        <end position="25"/>
    </location>
</feature>
<protein>
    <recommendedName>
        <fullName evidence="4">Secreted protein</fullName>
    </recommendedName>
</protein>
<feature type="chain" id="PRO_5023068229" description="Secreted protein" evidence="1">
    <location>
        <begin position="26"/>
        <end position="139"/>
    </location>
</feature>
<dbReference type="AlphaFoldDB" id="A0A5B7X6J5"/>
<dbReference type="InterPro" id="IPR058060">
    <property type="entry name" value="HYC_CC_PP"/>
</dbReference>
<dbReference type="Pfam" id="PF26622">
    <property type="entry name" value="DUF8199"/>
    <property type="match status" value="1"/>
</dbReference>
<organism evidence="2 3">
    <name type="scientific">Antarcticibacterium flavum</name>
    <dbReference type="NCBI Taxonomy" id="2058175"/>
    <lineage>
        <taxon>Bacteria</taxon>
        <taxon>Pseudomonadati</taxon>
        <taxon>Bacteroidota</taxon>
        <taxon>Flavobacteriia</taxon>
        <taxon>Flavobacteriales</taxon>
        <taxon>Flavobacteriaceae</taxon>
        <taxon>Antarcticibacterium</taxon>
    </lineage>
</organism>
<evidence type="ECO:0000313" key="3">
    <source>
        <dbReference type="Proteomes" id="UP000309016"/>
    </source>
</evidence>
<dbReference type="InterPro" id="IPR058512">
    <property type="entry name" value="DUF8199"/>
</dbReference>
<keyword evidence="3" id="KW-1185">Reference proteome</keyword>
<dbReference type="RefSeq" id="WP_139066805.1">
    <property type="nucleotide sequence ID" value="NZ_CP040812.1"/>
</dbReference>
<evidence type="ECO:0000256" key="1">
    <source>
        <dbReference type="SAM" id="SignalP"/>
    </source>
</evidence>
<evidence type="ECO:0008006" key="4">
    <source>
        <dbReference type="Google" id="ProtNLM"/>
    </source>
</evidence>
<dbReference type="Proteomes" id="UP000309016">
    <property type="component" value="Chromosome"/>
</dbReference>
<accession>A0A5B7X6J5</accession>
<dbReference type="NCBIfam" id="NF047658">
    <property type="entry name" value="HYC_CC_PP"/>
    <property type="match status" value="1"/>
</dbReference>
<gene>
    <name evidence="2" type="ORF">FHG64_12985</name>
</gene>
<keyword evidence="1" id="KW-0732">Signal</keyword>
<reference evidence="2 3" key="1">
    <citation type="submission" date="2019-06" db="EMBL/GenBank/DDBJ databases">
        <title>Complete genome sequence of Antarcticibacterium flavum KCTC 52984T from an Antarctic marine sediment.</title>
        <authorList>
            <person name="Lee Y.M."/>
            <person name="Shin S.C."/>
        </authorList>
    </citation>
    <scope>NUCLEOTIDE SEQUENCE [LARGE SCALE GENOMIC DNA]</scope>
    <source>
        <strain evidence="2 3">KCTC 52984</strain>
    </source>
</reference>
<proteinExistence type="predicted"/>
<dbReference type="KEGG" id="afla:FHG64_12985"/>
<dbReference type="EMBL" id="CP040812">
    <property type="protein sequence ID" value="QCY70243.1"/>
    <property type="molecule type" value="Genomic_DNA"/>
</dbReference>